<keyword evidence="3" id="KW-1185">Reference proteome</keyword>
<dbReference type="Proteomes" id="UP000266861">
    <property type="component" value="Unassembled WGS sequence"/>
</dbReference>
<proteinExistence type="predicted"/>
<dbReference type="EMBL" id="PQFF01000087">
    <property type="protein sequence ID" value="RHZ83580.1"/>
    <property type="molecule type" value="Genomic_DNA"/>
</dbReference>
<accession>A0A397JG12</accession>
<evidence type="ECO:0000313" key="2">
    <source>
        <dbReference type="EMBL" id="RHZ83580.1"/>
    </source>
</evidence>
<gene>
    <name evidence="2" type="ORF">Glove_91g11</name>
</gene>
<evidence type="ECO:0000313" key="3">
    <source>
        <dbReference type="Proteomes" id="UP000266861"/>
    </source>
</evidence>
<reference evidence="2 3" key="1">
    <citation type="submission" date="2018-08" db="EMBL/GenBank/DDBJ databases">
        <title>Genome and evolution of the arbuscular mycorrhizal fungus Diversispora epigaea (formerly Glomus versiforme) and its bacterial endosymbionts.</title>
        <authorList>
            <person name="Sun X."/>
            <person name="Fei Z."/>
            <person name="Harrison M."/>
        </authorList>
    </citation>
    <scope>NUCLEOTIDE SEQUENCE [LARGE SCALE GENOMIC DNA]</scope>
    <source>
        <strain evidence="2 3">IT104</strain>
    </source>
</reference>
<feature type="region of interest" description="Disordered" evidence="1">
    <location>
        <begin position="187"/>
        <end position="224"/>
    </location>
</feature>
<dbReference type="AlphaFoldDB" id="A0A397JG12"/>
<sequence>MDQTVIEILEKIHTSCNVFVNNYQETFSLPTKSKIKRKNELKGELNLVLEDINNIHKFCKDENSLKAAQEPKSIITRPTISRTGSESNSFATNFVRDTAASNFIRATKTSTATNSARTNGAATNSVRAAKTSATTTNSARINRVAKNSVHTSTNKVRTDTTSRNSLIIPATSSSIRSINSATRGVRTDLNNNNNNNNNNNINITSLGKRKNASSSGGEKKRKTN</sequence>
<comment type="caution">
    <text evidence="2">The sequence shown here is derived from an EMBL/GenBank/DDBJ whole genome shotgun (WGS) entry which is preliminary data.</text>
</comment>
<evidence type="ECO:0000256" key="1">
    <source>
        <dbReference type="SAM" id="MobiDB-lite"/>
    </source>
</evidence>
<organism evidence="2 3">
    <name type="scientific">Diversispora epigaea</name>
    <dbReference type="NCBI Taxonomy" id="1348612"/>
    <lineage>
        <taxon>Eukaryota</taxon>
        <taxon>Fungi</taxon>
        <taxon>Fungi incertae sedis</taxon>
        <taxon>Mucoromycota</taxon>
        <taxon>Glomeromycotina</taxon>
        <taxon>Glomeromycetes</taxon>
        <taxon>Diversisporales</taxon>
        <taxon>Diversisporaceae</taxon>
        <taxon>Diversispora</taxon>
    </lineage>
</organism>
<protein>
    <submittedName>
        <fullName evidence="2">Uncharacterized protein</fullName>
    </submittedName>
</protein>
<name>A0A397JG12_9GLOM</name>
<feature type="compositionally biased region" description="Low complexity" evidence="1">
    <location>
        <begin position="190"/>
        <end position="203"/>
    </location>
</feature>